<dbReference type="PANTHER" id="PTHR11062">
    <property type="entry name" value="EXOSTOSIN HEPARAN SULFATE GLYCOSYLTRANSFERASE -RELATED"/>
    <property type="match status" value="1"/>
</dbReference>
<accession>A0ABU3DYU3</accession>
<evidence type="ECO:0000313" key="3">
    <source>
        <dbReference type="Proteomes" id="UP001261624"/>
    </source>
</evidence>
<proteinExistence type="predicted"/>
<comment type="caution">
    <text evidence="2">The sequence shown here is derived from an EMBL/GenBank/DDBJ whole genome shotgun (WGS) entry which is preliminary data.</text>
</comment>
<keyword evidence="3" id="KW-1185">Reference proteome</keyword>
<dbReference type="Pfam" id="PF03016">
    <property type="entry name" value="Exostosin_GT47"/>
    <property type="match status" value="1"/>
</dbReference>
<dbReference type="InterPro" id="IPR040911">
    <property type="entry name" value="Exostosin_GT47"/>
</dbReference>
<evidence type="ECO:0000313" key="2">
    <source>
        <dbReference type="EMBL" id="MDT0688843.1"/>
    </source>
</evidence>
<reference evidence="2 3" key="1">
    <citation type="submission" date="2023-09" db="EMBL/GenBank/DDBJ databases">
        <authorList>
            <person name="Rey-Velasco X."/>
        </authorList>
    </citation>
    <scope>NUCLEOTIDE SEQUENCE [LARGE SCALE GENOMIC DNA]</scope>
    <source>
        <strain evidence="2 3">F188</strain>
    </source>
</reference>
<evidence type="ECO:0000259" key="1">
    <source>
        <dbReference type="Pfam" id="PF03016"/>
    </source>
</evidence>
<dbReference type="RefSeq" id="WP_311681395.1">
    <property type="nucleotide sequence ID" value="NZ_JAVRHM010000002.1"/>
</dbReference>
<protein>
    <submittedName>
        <fullName evidence="2">Exostosin family protein</fullName>
    </submittedName>
</protein>
<gene>
    <name evidence="2" type="ORF">RM549_03555</name>
</gene>
<dbReference type="EMBL" id="JAVRHM010000002">
    <property type="protein sequence ID" value="MDT0688843.1"/>
    <property type="molecule type" value="Genomic_DNA"/>
</dbReference>
<dbReference type="Proteomes" id="UP001261624">
    <property type="component" value="Unassembled WGS sequence"/>
</dbReference>
<feature type="domain" description="Exostosin GT47" evidence="1">
    <location>
        <begin position="128"/>
        <end position="249"/>
    </location>
</feature>
<sequence>MRLFITSAYPYNSETNFAAYWLRESAELDPYKIHSVCDDPGDADIIFFVEHHPDNDPYFLKVLTSPIYKKFKEKCYLYHDRDWVVPLMPGIYPSIRKKFYRDSRMASGHYIARICENEAIKYEAGKIKPEYLFSFVGASSTHRVRTNILALDYPNCFLKDTAGKNSWMLNPNEKSQFEQSYAEIMKKSLFILCPRGFGPSTYRLFESMEMGRVPVIVSDEWVPINGPEWIDFSIHLAEKDVDQIPQILEERKNEAEEMGYKAREAWENWFSKEISFHRFADTLSRLHQRGASQKNYKNWKVYLQFLIPFHFKNLMRYTRKQLLLTKKN</sequence>
<organism evidence="2 3">
    <name type="scientific">Autumnicola patrickiae</name>
    <dbReference type="NCBI Taxonomy" id="3075591"/>
    <lineage>
        <taxon>Bacteria</taxon>
        <taxon>Pseudomonadati</taxon>
        <taxon>Bacteroidota</taxon>
        <taxon>Flavobacteriia</taxon>
        <taxon>Flavobacteriales</taxon>
        <taxon>Flavobacteriaceae</taxon>
        <taxon>Autumnicola</taxon>
    </lineage>
</organism>
<dbReference type="InterPro" id="IPR004263">
    <property type="entry name" value="Exostosin"/>
</dbReference>
<name>A0ABU3DYU3_9FLAO</name>